<dbReference type="InterPro" id="IPR035906">
    <property type="entry name" value="MetI-like_sf"/>
</dbReference>
<dbReference type="CDD" id="cd06261">
    <property type="entry name" value="TM_PBP2"/>
    <property type="match status" value="1"/>
</dbReference>
<accession>A0A5B8RJZ3</accession>
<evidence type="ECO:0000256" key="4">
    <source>
        <dbReference type="ARBA" id="ARBA00022692"/>
    </source>
</evidence>
<comment type="subcellular location">
    <subcellularLocation>
        <location evidence="1">Cell membrane</location>
        <topology evidence="1">Multi-pass membrane protein</topology>
    </subcellularLocation>
</comment>
<keyword evidence="6 8" id="KW-0472">Membrane</keyword>
<evidence type="ECO:0000256" key="5">
    <source>
        <dbReference type="ARBA" id="ARBA00022989"/>
    </source>
</evidence>
<feature type="transmembrane region" description="Helical" evidence="8">
    <location>
        <begin position="38"/>
        <end position="55"/>
    </location>
</feature>
<dbReference type="PROSITE" id="PS50928">
    <property type="entry name" value="ABC_TM1"/>
    <property type="match status" value="1"/>
</dbReference>
<evidence type="ECO:0000256" key="1">
    <source>
        <dbReference type="ARBA" id="ARBA00004651"/>
    </source>
</evidence>
<keyword evidence="4 8" id="KW-0812">Transmembrane</keyword>
<keyword evidence="2" id="KW-0813">Transport</keyword>
<evidence type="ECO:0000256" key="6">
    <source>
        <dbReference type="ARBA" id="ARBA00023136"/>
    </source>
</evidence>
<dbReference type="InterPro" id="IPR000515">
    <property type="entry name" value="MetI-like"/>
</dbReference>
<evidence type="ECO:0000256" key="2">
    <source>
        <dbReference type="ARBA" id="ARBA00022448"/>
    </source>
</evidence>
<dbReference type="GO" id="GO:0055085">
    <property type="term" value="P:transmembrane transport"/>
    <property type="evidence" value="ECO:0007669"/>
    <property type="project" value="InterPro"/>
</dbReference>
<dbReference type="GO" id="GO:0005886">
    <property type="term" value="C:plasma membrane"/>
    <property type="evidence" value="ECO:0007669"/>
    <property type="project" value="UniProtKB-SubCell"/>
</dbReference>
<feature type="transmembrane region" description="Helical" evidence="8">
    <location>
        <begin position="129"/>
        <end position="149"/>
    </location>
</feature>
<proteinExistence type="predicted"/>
<protein>
    <submittedName>
        <fullName evidence="10">Putative aliphatic sulfonates transport permease protein SsuC</fullName>
    </submittedName>
</protein>
<feature type="transmembrane region" description="Helical" evidence="8">
    <location>
        <begin position="96"/>
        <end position="117"/>
    </location>
</feature>
<keyword evidence="3" id="KW-1003">Cell membrane</keyword>
<dbReference type="SUPFAM" id="SSF161098">
    <property type="entry name" value="MetI-like"/>
    <property type="match status" value="1"/>
</dbReference>
<keyword evidence="5 8" id="KW-1133">Transmembrane helix</keyword>
<evidence type="ECO:0000256" key="8">
    <source>
        <dbReference type="SAM" id="Phobius"/>
    </source>
</evidence>
<dbReference type="FunFam" id="1.10.3720.10:FF:000003">
    <property type="entry name" value="Aliphatic sulfonate ABC transporter permease"/>
    <property type="match status" value="1"/>
</dbReference>
<evidence type="ECO:0000256" key="7">
    <source>
        <dbReference type="SAM" id="MobiDB-lite"/>
    </source>
</evidence>
<evidence type="ECO:0000259" key="9">
    <source>
        <dbReference type="PROSITE" id="PS50928"/>
    </source>
</evidence>
<feature type="domain" description="ABC transmembrane type-1" evidence="9">
    <location>
        <begin position="89"/>
        <end position="273"/>
    </location>
</feature>
<feature type="region of interest" description="Disordered" evidence="7">
    <location>
        <begin position="1"/>
        <end position="23"/>
    </location>
</feature>
<feature type="transmembrane region" description="Helical" evidence="8">
    <location>
        <begin position="155"/>
        <end position="174"/>
    </location>
</feature>
<dbReference type="PANTHER" id="PTHR30151:SF0">
    <property type="entry name" value="ABC TRANSPORTER PERMEASE PROTEIN MJ0413-RELATED"/>
    <property type="match status" value="1"/>
</dbReference>
<name>A0A5B8RJZ3_9ZZZZ</name>
<organism evidence="10">
    <name type="scientific">uncultured organism</name>
    <dbReference type="NCBI Taxonomy" id="155900"/>
    <lineage>
        <taxon>unclassified sequences</taxon>
        <taxon>environmental samples</taxon>
    </lineage>
</organism>
<reference evidence="10" key="1">
    <citation type="submission" date="2019-06" db="EMBL/GenBank/DDBJ databases">
        <authorList>
            <person name="Murdoch R.W."/>
            <person name="Fathepure B."/>
        </authorList>
    </citation>
    <scope>NUCLEOTIDE SEQUENCE</scope>
</reference>
<dbReference type="PANTHER" id="PTHR30151">
    <property type="entry name" value="ALKANE SULFONATE ABC TRANSPORTER-RELATED, MEMBRANE SUBUNIT"/>
    <property type="match status" value="1"/>
</dbReference>
<evidence type="ECO:0000256" key="3">
    <source>
        <dbReference type="ARBA" id="ARBA00022475"/>
    </source>
</evidence>
<dbReference type="Pfam" id="PF00528">
    <property type="entry name" value="BPD_transp_1"/>
    <property type="match status" value="1"/>
</dbReference>
<sequence>MPSSPSAASGPREGATSEPRPEAARGGSRIARLIAWRAFRLLAPWVVLVALWYGLRYSGLFRPQLIPTPDAVAVKFWTLLTRDGLLLDMYMSTQRVFVGVVLGTLCAVPVGFLLGWYRGLRSFMDPLINFFRALPPIALIPLVIVYFGIGETAKVIILFYASFFASVIVMYEGISQISPIYIRVARTLGASEFEIFHRVIIPLSIPHMLTALRVALGVAWATLVASELVAAQQGLGAVIQDASAYFQLDTIYMGIICIGFIALFMDMALRALTRRLLSWQEGSTD</sequence>
<feature type="transmembrane region" description="Helical" evidence="8">
    <location>
        <begin position="251"/>
        <end position="269"/>
    </location>
</feature>
<gene>
    <name evidence="10" type="primary">ssuC_2</name>
    <name evidence="10" type="ORF">KBTEX_03575</name>
</gene>
<evidence type="ECO:0000313" key="10">
    <source>
        <dbReference type="EMBL" id="QEA07227.1"/>
    </source>
</evidence>
<dbReference type="Gene3D" id="1.10.3720.10">
    <property type="entry name" value="MetI-like"/>
    <property type="match status" value="1"/>
</dbReference>
<dbReference type="EMBL" id="MN079217">
    <property type="protein sequence ID" value="QEA07227.1"/>
    <property type="molecule type" value="Genomic_DNA"/>
</dbReference>
<dbReference type="AlphaFoldDB" id="A0A5B8RJZ3"/>